<keyword evidence="2 6" id="KW-0547">Nucleotide-binding</keyword>
<evidence type="ECO:0000313" key="9">
    <source>
        <dbReference type="Proteomes" id="UP001271007"/>
    </source>
</evidence>
<dbReference type="InterPro" id="IPR001019">
    <property type="entry name" value="Gprotein_alpha_su"/>
</dbReference>
<dbReference type="Proteomes" id="UP001271007">
    <property type="component" value="Unassembled WGS sequence"/>
</dbReference>
<dbReference type="GO" id="GO:0005737">
    <property type="term" value="C:cytoplasm"/>
    <property type="evidence" value="ECO:0007669"/>
    <property type="project" value="TreeGrafter"/>
</dbReference>
<dbReference type="GO" id="GO:0005834">
    <property type="term" value="C:heterotrimeric G-protein complex"/>
    <property type="evidence" value="ECO:0007669"/>
    <property type="project" value="TreeGrafter"/>
</dbReference>
<dbReference type="PANTHER" id="PTHR10218">
    <property type="entry name" value="GTP-BINDING PROTEIN ALPHA SUBUNIT"/>
    <property type="match status" value="1"/>
</dbReference>
<dbReference type="InterPro" id="IPR011025">
    <property type="entry name" value="GproteinA_insert"/>
</dbReference>
<feature type="binding site" evidence="6">
    <location>
        <begin position="411"/>
        <end position="413"/>
    </location>
    <ligand>
        <name>GTP</name>
        <dbReference type="ChEBI" id="CHEBI:37565"/>
    </ligand>
</feature>
<dbReference type="GO" id="GO:0001664">
    <property type="term" value="F:G protein-coupled receptor binding"/>
    <property type="evidence" value="ECO:0007669"/>
    <property type="project" value="TreeGrafter"/>
</dbReference>
<dbReference type="InterPro" id="IPR027417">
    <property type="entry name" value="P-loop_NTPase"/>
</dbReference>
<accession>A0AAJ0G4R1</accession>
<dbReference type="GO" id="GO:0005525">
    <property type="term" value="F:GTP binding"/>
    <property type="evidence" value="ECO:0007669"/>
    <property type="project" value="UniProtKB-KW"/>
</dbReference>
<evidence type="ECO:0000256" key="5">
    <source>
        <dbReference type="ARBA" id="ARBA00023224"/>
    </source>
</evidence>
<keyword evidence="1 7" id="KW-0479">Metal-binding</keyword>
<evidence type="ECO:0000256" key="3">
    <source>
        <dbReference type="ARBA" id="ARBA00022842"/>
    </source>
</evidence>
<evidence type="ECO:0000256" key="7">
    <source>
        <dbReference type="PIRSR" id="PIRSR601019-2"/>
    </source>
</evidence>
<keyword evidence="9" id="KW-1185">Reference proteome</keyword>
<evidence type="ECO:0000256" key="6">
    <source>
        <dbReference type="PIRSR" id="PIRSR601019-1"/>
    </source>
</evidence>
<gene>
    <name evidence="8" type="ORF">LTR09_011001</name>
</gene>
<evidence type="ECO:0000256" key="4">
    <source>
        <dbReference type="ARBA" id="ARBA00023134"/>
    </source>
</evidence>
<proteinExistence type="predicted"/>
<dbReference type="Gene3D" id="3.40.50.300">
    <property type="entry name" value="P-loop containing nucleotide triphosphate hydrolases"/>
    <property type="match status" value="1"/>
</dbReference>
<dbReference type="Pfam" id="PF00503">
    <property type="entry name" value="G-alpha"/>
    <property type="match status" value="1"/>
</dbReference>
<reference evidence="8" key="1">
    <citation type="submission" date="2023-04" db="EMBL/GenBank/DDBJ databases">
        <title>Black Yeasts Isolated from many extreme environments.</title>
        <authorList>
            <person name="Coleine C."/>
            <person name="Stajich J.E."/>
            <person name="Selbmann L."/>
        </authorList>
    </citation>
    <scope>NUCLEOTIDE SEQUENCE</scope>
    <source>
        <strain evidence="8">CCFEE 5312</strain>
    </source>
</reference>
<dbReference type="SMART" id="SM00275">
    <property type="entry name" value="G_alpha"/>
    <property type="match status" value="1"/>
</dbReference>
<sequence length="582" mass="65039">MAEAIAIIGTAGAVTNIIDLLGKTIATVYGFQQQCKDADFALLGLLAQLRGLRLVLSKIKEWADADFDDPYHRLRMDLDALITHCRVLISRIDDKISDLGSKQNGSLKMSSRIQLVFGREEIEALQKTIDRDISILGVLLLACNCKSISDQKALVDKPSTRKTMSLVREDTASIMESRDESSVISRWSTRTTKLSRAFDFDRELLFTRVYERAMRLAYTQTLWPRQDEELTISAMPQGSTREPPVIKAMQDPAAKGRSQLIDQQLVKDGNALRRECKVLVLGDRDSGKDAVVTQIRMASQEGFSTEELASSRLLVLAEVVRAAKELVSMMNSDGIEPDIVESIHHRDLIQNLNWDGQGSLGADFAVAVGGLWQDKGLAKLKVCFSGTTQCLFESIVRISSEHYVPTEIDVLRTTQMSETRIQRGRMIYRLILTDLRLPGKLVHYFEEVTAIIFVVDTATYDQAFEDSPKDNKLLDAIALFDSIVNSRWFMRSSAILLLTNVSRFGDKLSRVPLASHFPGYSGGNDITRAAKYILERFQQVIRAPIDLYPCLAETTDPALMTYLFSTIKGSIVSNSLKAFGFL</sequence>
<dbReference type="GO" id="GO:0007189">
    <property type="term" value="P:adenylate cyclase-activating G protein-coupled receptor signaling pathway"/>
    <property type="evidence" value="ECO:0007669"/>
    <property type="project" value="TreeGrafter"/>
</dbReference>
<dbReference type="EMBL" id="JAWDJX010000059">
    <property type="protein sequence ID" value="KAK3047617.1"/>
    <property type="molecule type" value="Genomic_DNA"/>
</dbReference>
<dbReference type="PROSITE" id="PS51882">
    <property type="entry name" value="G_ALPHA"/>
    <property type="match status" value="1"/>
</dbReference>
<dbReference type="GO" id="GO:0003924">
    <property type="term" value="F:GTPase activity"/>
    <property type="evidence" value="ECO:0007669"/>
    <property type="project" value="InterPro"/>
</dbReference>
<evidence type="ECO:0000256" key="1">
    <source>
        <dbReference type="ARBA" id="ARBA00022723"/>
    </source>
</evidence>
<dbReference type="Gene3D" id="1.10.400.10">
    <property type="entry name" value="GI Alpha 1, domain 2-like"/>
    <property type="match status" value="1"/>
</dbReference>
<dbReference type="SUPFAM" id="SSF47895">
    <property type="entry name" value="Transducin (alpha subunit), insertion domain"/>
    <property type="match status" value="1"/>
</dbReference>
<dbReference type="GO" id="GO:0031683">
    <property type="term" value="F:G-protein beta/gamma-subunit complex binding"/>
    <property type="evidence" value="ECO:0007669"/>
    <property type="project" value="InterPro"/>
</dbReference>
<comment type="caution">
    <text evidence="8">The sequence shown here is derived from an EMBL/GenBank/DDBJ whole genome shotgun (WGS) entry which is preliminary data.</text>
</comment>
<organism evidence="8 9">
    <name type="scientific">Extremus antarcticus</name>
    <dbReference type="NCBI Taxonomy" id="702011"/>
    <lineage>
        <taxon>Eukaryota</taxon>
        <taxon>Fungi</taxon>
        <taxon>Dikarya</taxon>
        <taxon>Ascomycota</taxon>
        <taxon>Pezizomycotina</taxon>
        <taxon>Dothideomycetes</taxon>
        <taxon>Dothideomycetidae</taxon>
        <taxon>Mycosphaerellales</taxon>
        <taxon>Extremaceae</taxon>
        <taxon>Extremus</taxon>
    </lineage>
</organism>
<dbReference type="PANTHER" id="PTHR10218:SF369">
    <property type="entry name" value="GUANINE NUCLEOTIDE-BINDING PROTEIN ALPHA-2 SUBUNIT"/>
    <property type="match status" value="1"/>
</dbReference>
<dbReference type="GO" id="GO:0046872">
    <property type="term" value="F:metal ion binding"/>
    <property type="evidence" value="ECO:0007669"/>
    <property type="project" value="UniProtKB-KW"/>
</dbReference>
<dbReference type="PRINTS" id="PR00318">
    <property type="entry name" value="GPROTEINA"/>
</dbReference>
<dbReference type="AlphaFoldDB" id="A0AAJ0G4R1"/>
<dbReference type="SUPFAM" id="SSF52540">
    <property type="entry name" value="P-loop containing nucleoside triphosphate hydrolases"/>
    <property type="match status" value="1"/>
</dbReference>
<keyword evidence="3 7" id="KW-0460">Magnesium</keyword>
<name>A0AAJ0G4R1_9PEZI</name>
<evidence type="ECO:0000256" key="2">
    <source>
        <dbReference type="ARBA" id="ARBA00022741"/>
    </source>
</evidence>
<evidence type="ECO:0000313" key="8">
    <source>
        <dbReference type="EMBL" id="KAK3047617.1"/>
    </source>
</evidence>
<keyword evidence="5" id="KW-0807">Transducer</keyword>
<dbReference type="FunFam" id="3.40.50.300:FF:000720">
    <property type="entry name" value="Guanine nucleotide-binding protein G(k) subunit alpha"/>
    <property type="match status" value="1"/>
</dbReference>
<feature type="binding site" evidence="7">
    <location>
        <position position="413"/>
    </location>
    <ligand>
        <name>Mg(2+)</name>
        <dbReference type="ChEBI" id="CHEBI:18420"/>
    </ligand>
</feature>
<protein>
    <submittedName>
        <fullName evidence="8">Uncharacterized protein</fullName>
    </submittedName>
</protein>
<keyword evidence="4 6" id="KW-0342">GTP-binding</keyword>